<reference evidence="2 3" key="1">
    <citation type="journal article" date="2015" name="Environ. Microbiol.">
        <title>Genome analyses suggest the presence of polyploidy and recent human-driven expansions in eight global populations of the honeybee pathogen Nosema ceranae.</title>
        <authorList>
            <person name="Pelin A."/>
            <person name="Selman M."/>
            <person name="Aris-Brosou S."/>
            <person name="Farinelli L."/>
            <person name="Corradi N."/>
        </authorList>
    </citation>
    <scope>NUCLEOTIDE SEQUENCE [LARGE SCALE GENOMIC DNA]</scope>
    <source>
        <strain evidence="2 3">PA08 1199</strain>
    </source>
</reference>
<keyword evidence="3" id="KW-1185">Reference proteome</keyword>
<evidence type="ECO:0000313" key="2">
    <source>
        <dbReference type="EMBL" id="KKO76206.1"/>
    </source>
</evidence>
<dbReference type="PANTHER" id="PTHR10788">
    <property type="entry name" value="TREHALOSE-6-PHOSPHATE SYNTHASE"/>
    <property type="match status" value="1"/>
</dbReference>
<proteinExistence type="inferred from homology"/>
<dbReference type="NCBIfam" id="TIGR00685">
    <property type="entry name" value="T6PP"/>
    <property type="match status" value="1"/>
</dbReference>
<dbReference type="InterPro" id="IPR036412">
    <property type="entry name" value="HAD-like_sf"/>
</dbReference>
<dbReference type="GO" id="GO:0005992">
    <property type="term" value="P:trehalose biosynthetic process"/>
    <property type="evidence" value="ECO:0007669"/>
    <property type="project" value="InterPro"/>
</dbReference>
<dbReference type="GO" id="GO:0005829">
    <property type="term" value="C:cytosol"/>
    <property type="evidence" value="ECO:0007669"/>
    <property type="project" value="TreeGrafter"/>
</dbReference>
<dbReference type="AlphaFoldDB" id="A0A0F9WFS9"/>
<dbReference type="InterPro" id="IPR001830">
    <property type="entry name" value="Glyco_trans_20"/>
</dbReference>
<dbReference type="Pfam" id="PF02358">
    <property type="entry name" value="Trehalose_PPase"/>
    <property type="match status" value="1"/>
</dbReference>
<evidence type="ECO:0000256" key="1">
    <source>
        <dbReference type="ARBA" id="ARBA00005409"/>
    </source>
</evidence>
<dbReference type="RefSeq" id="XP_024331948.1">
    <property type="nucleotide sequence ID" value="XM_024475821.1"/>
</dbReference>
<sequence length="676" mass="79065">MKNYILNTKLIYYASRLNEKDAHAAFLGAQYKKSGSPNKSSKIDLQYEKVTDSINLYMKPRCYVNNYIYDKNAIYVGVLDTDWTIKESDYDYIKKICEKHNIIPIFNGPGDFSQLITDILDANTFTYTHSKLNHAELYDLYCKFNNQVLKELGDVKDTDIVWAQDYNFIHTLAHFKNTILTISRFNELWKCIPFYNLLLDDILKVKILDFCCKNEIKDFKTFVSYTYFTEKHGNPELVSIDKGIDKDFIDRTFLKDIHIEKNTIVIPYDSLHHLICIDKYINKYDVPLQVNLLNINNKKVSQDVLNYVNYLQLKTEVKVCTPKSNEDFLKILSRCHIGFYKSLENYFSYFNRHVVASSVYDYESVADEIYKKLHFVEQNNECVPDLKDYVTELFSKIQSRSEVEYKNKTVDFSNISNLSTPRIKRQIIFDKNSDKGPSDSTTSQSINTILYKDLPLEDVCAIILDYDGTLVPVCDDPKDAILPDSHKEILLNLNKKIKVVISSGRSREDMDRFVPSNLEVFSEHCTFVRINNEWRRLLPKINFDLEYRIARFYEERTPGSFIEKKSNGFVFHYRSCEPSLGFSQAQKLYTDLIKISPHIKLGKKIVEYKVGNKNDIFKYYRKNLIICGDDVTDEDMFDNSRGLTIRVGYCEKTNADYYVNDVDEMIHLLQQLATSK</sequence>
<dbReference type="OrthoDB" id="755951at2759"/>
<protein>
    <submittedName>
        <fullName evidence="2">Trehalose-6-phosphate synthase</fullName>
    </submittedName>
</protein>
<dbReference type="EMBL" id="JPQZ01000005">
    <property type="protein sequence ID" value="KKO76206.1"/>
    <property type="molecule type" value="Genomic_DNA"/>
</dbReference>
<comment type="caution">
    <text evidence="2">The sequence shown here is derived from an EMBL/GenBank/DDBJ whole genome shotgun (WGS) entry which is preliminary data.</text>
</comment>
<dbReference type="GO" id="GO:0003825">
    <property type="term" value="F:alpha,alpha-trehalose-phosphate synthase (UDP-forming) activity"/>
    <property type="evidence" value="ECO:0007669"/>
    <property type="project" value="TreeGrafter"/>
</dbReference>
<dbReference type="Gene3D" id="3.40.50.1000">
    <property type="entry name" value="HAD superfamily/HAD-like"/>
    <property type="match status" value="1"/>
</dbReference>
<evidence type="ECO:0000313" key="3">
    <source>
        <dbReference type="Proteomes" id="UP000034350"/>
    </source>
</evidence>
<organism evidence="2 3">
    <name type="scientific">Vairimorpha ceranae</name>
    <dbReference type="NCBI Taxonomy" id="40302"/>
    <lineage>
        <taxon>Eukaryota</taxon>
        <taxon>Fungi</taxon>
        <taxon>Fungi incertae sedis</taxon>
        <taxon>Microsporidia</taxon>
        <taxon>Nosematidae</taxon>
        <taxon>Vairimorpha</taxon>
    </lineage>
</organism>
<dbReference type="Gene3D" id="3.30.70.1020">
    <property type="entry name" value="Trehalose-6-phosphate phosphatase related protein, domain 2"/>
    <property type="match status" value="1"/>
</dbReference>
<comment type="similarity">
    <text evidence="1">In the N-terminal section; belongs to the glycosyltransferase 20 family.</text>
</comment>
<dbReference type="VEuPathDB" id="MicrosporidiaDB:AAJ76_500012159"/>
<accession>A0A0F9WFS9</accession>
<dbReference type="GeneID" id="36320768"/>
<name>A0A0F9WFS9_9MICR</name>
<dbReference type="SUPFAM" id="SSF56784">
    <property type="entry name" value="HAD-like"/>
    <property type="match status" value="1"/>
</dbReference>
<dbReference type="VEuPathDB" id="MicrosporidiaDB:G9O61_00g003360"/>
<dbReference type="SUPFAM" id="SSF53756">
    <property type="entry name" value="UDP-Glycosyltransferase/glycogen phosphorylase"/>
    <property type="match status" value="1"/>
</dbReference>
<dbReference type="InterPro" id="IPR003337">
    <property type="entry name" value="Trehalose_PPase"/>
</dbReference>
<dbReference type="PANTHER" id="PTHR10788:SF106">
    <property type="entry name" value="BCDNA.GH08860"/>
    <property type="match status" value="1"/>
</dbReference>
<dbReference type="VEuPathDB" id="MicrosporidiaDB:NCER_100283"/>
<dbReference type="GO" id="GO:0004805">
    <property type="term" value="F:trehalose-phosphatase activity"/>
    <property type="evidence" value="ECO:0007669"/>
    <property type="project" value="TreeGrafter"/>
</dbReference>
<gene>
    <name evidence="2" type="ORF">AAJ76_500012159</name>
</gene>
<dbReference type="InterPro" id="IPR023214">
    <property type="entry name" value="HAD_sf"/>
</dbReference>
<dbReference type="Proteomes" id="UP000034350">
    <property type="component" value="Unassembled WGS sequence"/>
</dbReference>